<gene>
    <name evidence="1" type="ORF">EI77_01442</name>
</gene>
<organism evidence="1 2">
    <name type="scientific">Prosthecobacter fusiformis</name>
    <dbReference type="NCBI Taxonomy" id="48464"/>
    <lineage>
        <taxon>Bacteria</taxon>
        <taxon>Pseudomonadati</taxon>
        <taxon>Verrucomicrobiota</taxon>
        <taxon>Verrucomicrobiia</taxon>
        <taxon>Verrucomicrobiales</taxon>
        <taxon>Verrucomicrobiaceae</taxon>
        <taxon>Prosthecobacter</taxon>
    </lineage>
</organism>
<dbReference type="AlphaFoldDB" id="A0A4R7S5P2"/>
<dbReference type="EMBL" id="SOCA01000002">
    <property type="protein sequence ID" value="TDU72976.1"/>
    <property type="molecule type" value="Genomic_DNA"/>
</dbReference>
<sequence length="72" mass="7820">MTICIKIVMLCLLQSISLLLWNNWNDISGAVNFLGGYNDVCRFVSGTLSCQVALHPGSATITIFNDLVISSN</sequence>
<comment type="caution">
    <text evidence="1">The sequence shown here is derived from an EMBL/GenBank/DDBJ whole genome shotgun (WGS) entry which is preliminary data.</text>
</comment>
<reference evidence="1 2" key="1">
    <citation type="submission" date="2019-03" db="EMBL/GenBank/DDBJ databases">
        <title>Genomic Encyclopedia of Archaeal and Bacterial Type Strains, Phase II (KMG-II): from individual species to whole genera.</title>
        <authorList>
            <person name="Goeker M."/>
        </authorList>
    </citation>
    <scope>NUCLEOTIDE SEQUENCE [LARGE SCALE GENOMIC DNA]</scope>
    <source>
        <strain evidence="1 2">ATCC 25309</strain>
    </source>
</reference>
<protein>
    <submittedName>
        <fullName evidence="1">Uncharacterized protein</fullName>
    </submittedName>
</protein>
<name>A0A4R7S5P2_9BACT</name>
<evidence type="ECO:0000313" key="1">
    <source>
        <dbReference type="EMBL" id="TDU72976.1"/>
    </source>
</evidence>
<dbReference type="Proteomes" id="UP000295662">
    <property type="component" value="Unassembled WGS sequence"/>
</dbReference>
<keyword evidence="2" id="KW-1185">Reference proteome</keyword>
<evidence type="ECO:0000313" key="2">
    <source>
        <dbReference type="Proteomes" id="UP000295662"/>
    </source>
</evidence>
<accession>A0A4R7S5P2</accession>
<proteinExistence type="predicted"/>